<comment type="caution">
    <text evidence="1">The sequence shown here is derived from an EMBL/GenBank/DDBJ whole genome shotgun (WGS) entry which is preliminary data.</text>
</comment>
<protein>
    <submittedName>
        <fullName evidence="1">Uncharacterized protein</fullName>
    </submittedName>
</protein>
<gene>
    <name evidence="1" type="ORF">VIBNISOn1_1050048</name>
</gene>
<name>A0AAV2VHV8_9VIBR</name>
<evidence type="ECO:0000313" key="1">
    <source>
        <dbReference type="EMBL" id="CCO44222.1"/>
    </source>
</evidence>
<dbReference type="RefSeq" id="WP_022610153.1">
    <property type="nucleotide sequence ID" value="NZ_LK391965.1"/>
</dbReference>
<organism evidence="1 2">
    <name type="scientific">Vibrio nigripulchritudo SOn1</name>
    <dbReference type="NCBI Taxonomy" id="1238450"/>
    <lineage>
        <taxon>Bacteria</taxon>
        <taxon>Pseudomonadati</taxon>
        <taxon>Pseudomonadota</taxon>
        <taxon>Gammaproteobacteria</taxon>
        <taxon>Vibrionales</taxon>
        <taxon>Vibrionaceae</taxon>
        <taxon>Vibrio</taxon>
    </lineage>
</organism>
<evidence type="ECO:0000313" key="2">
    <source>
        <dbReference type="Proteomes" id="UP000018211"/>
    </source>
</evidence>
<dbReference type="AlphaFoldDB" id="A0AAV2VHV8"/>
<dbReference type="Proteomes" id="UP000018211">
    <property type="component" value="Unassembled WGS sequence"/>
</dbReference>
<dbReference type="EMBL" id="CAOF01000008">
    <property type="protein sequence ID" value="CCO44222.1"/>
    <property type="molecule type" value="Genomic_DNA"/>
</dbReference>
<reference evidence="1 2" key="1">
    <citation type="journal article" date="2013" name="ISME J.">
        <title>Comparative genomics of pathogenic lineages of Vibrio nigripulchritudo identifies virulence-associated traits.</title>
        <authorList>
            <person name="Goudenege D."/>
            <person name="Labreuche Y."/>
            <person name="Krin E."/>
            <person name="Ansquer D."/>
            <person name="Mangenot S."/>
            <person name="Calteau A."/>
            <person name="Medigue C."/>
            <person name="Mazel D."/>
            <person name="Polz M.F."/>
            <person name="Le Roux F."/>
        </authorList>
    </citation>
    <scope>NUCLEOTIDE SEQUENCE [LARGE SCALE GENOMIC DNA]</scope>
    <source>
        <strain evidence="1 2">SOn1</strain>
    </source>
</reference>
<accession>A0AAV2VHV8</accession>
<proteinExistence type="predicted"/>
<sequence length="171" mass="19813">MDDSNVTRLVPKFMEESVKDEIFVPTSELKKSAEVTRLVPKFMEERAKEFADQTIEKALSMDLELDTKALEVVVQGATKISYWSGDVESGCSRKATTVNSEQLLRAAKSQLYSYEVFEQRVRIEFDGEYIYDIYLDRFHSTAQMLEPIERLLELSQNIRRNEFDIFAASIF</sequence>